<evidence type="ECO:0008006" key="4">
    <source>
        <dbReference type="Google" id="ProtNLM"/>
    </source>
</evidence>
<dbReference type="PANTHER" id="PTHR36978">
    <property type="entry name" value="P-LOOP CONTAINING NUCLEOTIDE TRIPHOSPHATE HYDROLASE"/>
    <property type="match status" value="1"/>
</dbReference>
<feature type="chain" id="PRO_5012589268" description="Sulfotransferase domain-containing protein" evidence="1">
    <location>
        <begin position="24"/>
        <end position="248"/>
    </location>
</feature>
<sequence>MFPVQVLLSLFVLHVILFAFVLGLPPRGTTNPKVFVIGLSKTGTTSLGDAFEILNYGRSGWTDIWPRYLCHQAMLPTPNLRPVISMSEKYKSFEDLPWSHPQVYTKMSKTYPNSKFILSLRKSEKIIYGAYQVDGNEDEYLKMYVEHMRDVRELFATEEMEGRGMEIVIDDLEEPDETRWGKLVEFLEIDVPGGVRTLGDFPKSNGGGIWINKDPMGTIWVKYQLMWWAEKGIVTWFGGMGKLIALGF</sequence>
<feature type="signal peptide" evidence="1">
    <location>
        <begin position="1"/>
        <end position="23"/>
    </location>
</feature>
<gene>
    <name evidence="2" type="ORF">PAC_13875</name>
</gene>
<evidence type="ECO:0000313" key="3">
    <source>
        <dbReference type="Proteomes" id="UP000184330"/>
    </source>
</evidence>
<dbReference type="PANTHER" id="PTHR36978:SF4">
    <property type="entry name" value="P-LOOP CONTAINING NUCLEOSIDE TRIPHOSPHATE HYDROLASE PROTEIN"/>
    <property type="match status" value="1"/>
</dbReference>
<dbReference type="Proteomes" id="UP000184330">
    <property type="component" value="Unassembled WGS sequence"/>
</dbReference>
<dbReference type="SUPFAM" id="SSF52540">
    <property type="entry name" value="P-loop containing nucleoside triphosphate hydrolases"/>
    <property type="match status" value="1"/>
</dbReference>
<organism evidence="2 3">
    <name type="scientific">Phialocephala subalpina</name>
    <dbReference type="NCBI Taxonomy" id="576137"/>
    <lineage>
        <taxon>Eukaryota</taxon>
        <taxon>Fungi</taxon>
        <taxon>Dikarya</taxon>
        <taxon>Ascomycota</taxon>
        <taxon>Pezizomycotina</taxon>
        <taxon>Leotiomycetes</taxon>
        <taxon>Helotiales</taxon>
        <taxon>Mollisiaceae</taxon>
        <taxon>Phialocephala</taxon>
        <taxon>Phialocephala fortinii species complex</taxon>
    </lineage>
</organism>
<dbReference type="Gene3D" id="3.40.50.300">
    <property type="entry name" value="P-loop containing nucleotide triphosphate hydrolases"/>
    <property type="match status" value="2"/>
</dbReference>
<dbReference type="AlphaFoldDB" id="A0A1L7XG44"/>
<reference evidence="2 3" key="1">
    <citation type="submission" date="2016-03" db="EMBL/GenBank/DDBJ databases">
        <authorList>
            <person name="Ploux O."/>
        </authorList>
    </citation>
    <scope>NUCLEOTIDE SEQUENCE [LARGE SCALE GENOMIC DNA]</scope>
    <source>
        <strain evidence="2 3">UAMH 11012</strain>
    </source>
</reference>
<dbReference type="InterPro" id="IPR040632">
    <property type="entry name" value="Sulfotransfer_4"/>
</dbReference>
<proteinExistence type="predicted"/>
<dbReference type="InterPro" id="IPR027417">
    <property type="entry name" value="P-loop_NTPase"/>
</dbReference>
<name>A0A1L7XG44_9HELO</name>
<keyword evidence="3" id="KW-1185">Reference proteome</keyword>
<accession>A0A1L7XG44</accession>
<protein>
    <recommendedName>
        <fullName evidence="4">Sulfotransferase domain-containing protein</fullName>
    </recommendedName>
</protein>
<keyword evidence="1" id="KW-0732">Signal</keyword>
<dbReference type="Pfam" id="PF17784">
    <property type="entry name" value="Sulfotransfer_4"/>
    <property type="match status" value="1"/>
</dbReference>
<evidence type="ECO:0000313" key="2">
    <source>
        <dbReference type="EMBL" id="CZR63978.1"/>
    </source>
</evidence>
<dbReference type="EMBL" id="FJOG01000025">
    <property type="protein sequence ID" value="CZR63978.1"/>
    <property type="molecule type" value="Genomic_DNA"/>
</dbReference>
<dbReference type="OrthoDB" id="408152at2759"/>
<evidence type="ECO:0000256" key="1">
    <source>
        <dbReference type="SAM" id="SignalP"/>
    </source>
</evidence>